<evidence type="ECO:0000313" key="2">
    <source>
        <dbReference type="Proteomes" id="UP001386437"/>
    </source>
</evidence>
<evidence type="ECO:0000313" key="1">
    <source>
        <dbReference type="EMBL" id="MEI6002135.1"/>
    </source>
</evidence>
<comment type="caution">
    <text evidence="1">The sequence shown here is derived from an EMBL/GenBank/DDBJ whole genome shotgun (WGS) entry which is preliminary data.</text>
</comment>
<dbReference type="RefSeq" id="WP_336601781.1">
    <property type="nucleotide sequence ID" value="NZ_JACFYJ010000097.1"/>
</dbReference>
<organism evidence="1 2">
    <name type="scientific">Paraburkholderia bengalensis</name>
    <dbReference type="NCBI Taxonomy" id="2747562"/>
    <lineage>
        <taxon>Bacteria</taxon>
        <taxon>Pseudomonadati</taxon>
        <taxon>Pseudomonadota</taxon>
        <taxon>Betaproteobacteria</taxon>
        <taxon>Burkholderiales</taxon>
        <taxon>Burkholderiaceae</taxon>
        <taxon>Paraburkholderia</taxon>
    </lineage>
</organism>
<dbReference type="EMBL" id="JACFYJ010000097">
    <property type="protein sequence ID" value="MEI6002135.1"/>
    <property type="molecule type" value="Genomic_DNA"/>
</dbReference>
<name>A0ABU8J392_9BURK</name>
<gene>
    <name evidence="1" type="ORF">H3V53_34895</name>
</gene>
<accession>A0ABU8J392</accession>
<proteinExistence type="predicted"/>
<reference evidence="1 2" key="1">
    <citation type="journal article" date="2022" name="Arch. Microbiol.">
        <title>Paraburkholderia bengalensis sp. nov. isolated from roots of Oryza sativa, IR64.</title>
        <authorList>
            <person name="Nag P."/>
            <person name="Mondal N."/>
            <person name="Sarkar J."/>
            <person name="Das S."/>
        </authorList>
    </citation>
    <scope>NUCLEOTIDE SEQUENCE [LARGE SCALE GENOMIC DNA]</scope>
    <source>
        <strain evidence="1 2">IR64_4_BI</strain>
    </source>
</reference>
<sequence length="194" mass="21659">MITKLPLRRNPATKGMGSLQGGGRGETIVHLRALSRKAYAGYRTDRHAMSSAVVREKPETSMSELSQRCRKLLYRMMWQTPDGIVDAFALCATREDARRFFCSAISLISGIHQDELELFNLESFDDLVNAGVSEDEDMRIFETQWSGARVVGWTTQPLFLTSDPTLIARWADLRAELAAAQTNSVISRISGRGC</sequence>
<evidence type="ECO:0008006" key="3">
    <source>
        <dbReference type="Google" id="ProtNLM"/>
    </source>
</evidence>
<dbReference type="Proteomes" id="UP001386437">
    <property type="component" value="Unassembled WGS sequence"/>
</dbReference>
<protein>
    <recommendedName>
        <fullName evidence="3">DSBA-like thioredoxin domain-containing protein</fullName>
    </recommendedName>
</protein>
<keyword evidence="2" id="KW-1185">Reference proteome</keyword>